<evidence type="ECO:0000256" key="1">
    <source>
        <dbReference type="ARBA" id="ARBA00004245"/>
    </source>
</evidence>
<evidence type="ECO:0000313" key="7">
    <source>
        <dbReference type="EMBL" id="GBG24513.1"/>
    </source>
</evidence>
<evidence type="ECO:0000256" key="2">
    <source>
        <dbReference type="ARBA" id="ARBA00007719"/>
    </source>
</evidence>
<dbReference type="GO" id="GO:0007052">
    <property type="term" value="P:mitotic spindle organization"/>
    <property type="evidence" value="ECO:0007669"/>
    <property type="project" value="TreeGrafter"/>
</dbReference>
<keyword evidence="4" id="KW-0963">Cytoplasm</keyword>
<dbReference type="EMBL" id="BEYU01000006">
    <property type="protein sequence ID" value="GBG24513.1"/>
    <property type="molecule type" value="Genomic_DNA"/>
</dbReference>
<dbReference type="GO" id="GO:0070840">
    <property type="term" value="F:dynein complex binding"/>
    <property type="evidence" value="ECO:0007669"/>
    <property type="project" value="TreeGrafter"/>
</dbReference>
<dbReference type="GO" id="GO:0005869">
    <property type="term" value="C:dynactin complex"/>
    <property type="evidence" value="ECO:0007669"/>
    <property type="project" value="InterPro"/>
</dbReference>
<dbReference type="Proteomes" id="UP000241890">
    <property type="component" value="Unassembled WGS sequence"/>
</dbReference>
<dbReference type="InterPro" id="IPR011004">
    <property type="entry name" value="Trimer_LpxA-like_sf"/>
</dbReference>
<accession>A0A2R5G7Q5</accession>
<keyword evidence="5" id="KW-0206">Cytoskeleton</keyword>
<evidence type="ECO:0000313" key="8">
    <source>
        <dbReference type="Proteomes" id="UP000241890"/>
    </source>
</evidence>
<protein>
    <recommendedName>
        <fullName evidence="3">Dynactin subunit 6</fullName>
    </recommendedName>
</protein>
<comment type="subcellular location">
    <subcellularLocation>
        <location evidence="1">Cytoplasm</location>
        <location evidence="1">Cytoskeleton</location>
    </subcellularLocation>
</comment>
<gene>
    <name evidence="7" type="ORF">FCC1311_007322</name>
</gene>
<organism evidence="7 8">
    <name type="scientific">Hondaea fermentalgiana</name>
    <dbReference type="NCBI Taxonomy" id="2315210"/>
    <lineage>
        <taxon>Eukaryota</taxon>
        <taxon>Sar</taxon>
        <taxon>Stramenopiles</taxon>
        <taxon>Bigyra</taxon>
        <taxon>Labyrinthulomycetes</taxon>
        <taxon>Thraustochytrida</taxon>
        <taxon>Thraustochytriidae</taxon>
        <taxon>Hondaea</taxon>
    </lineage>
</organism>
<evidence type="ECO:0000256" key="6">
    <source>
        <dbReference type="ARBA" id="ARBA00034687"/>
    </source>
</evidence>
<comment type="similarity">
    <text evidence="2">Belongs to the dynactin subunits 5/6 family. Dynactin subunit 6 subfamily.</text>
</comment>
<proteinExistence type="inferred from homology"/>
<sequence length="189" mass="19962">MVETEAAQQPAQLRIAEDAVVSKDVEIVGPHAVEIGPRCVVQPRSRLVASHGPVIIGAECIVEELVVIQTTPEHPQAQIGSRNLLKVGCKVQGASVGDNNTLDIRANVGPGCVVGNGCTVGATATLATDTQLADNHAAFCVDGETRIHAVRPAQEDHILLMERHLSSLLDDDSKSALRKHHKLLSPTAS</sequence>
<dbReference type="PANTHER" id="PTHR13072:SF0">
    <property type="entry name" value="DYNACTIN SUBUNIT 6"/>
    <property type="match status" value="1"/>
</dbReference>
<dbReference type="InterPro" id="IPR001451">
    <property type="entry name" value="Hexapep"/>
</dbReference>
<dbReference type="InParanoid" id="A0A2R5G7Q5"/>
<dbReference type="PANTHER" id="PTHR13072">
    <property type="entry name" value="DYNACTIN 6"/>
    <property type="match status" value="1"/>
</dbReference>
<evidence type="ECO:0000256" key="4">
    <source>
        <dbReference type="ARBA" id="ARBA00022490"/>
    </source>
</evidence>
<dbReference type="OrthoDB" id="2355at2759"/>
<dbReference type="SUPFAM" id="SSF51161">
    <property type="entry name" value="Trimeric LpxA-like enzymes"/>
    <property type="match status" value="1"/>
</dbReference>
<dbReference type="InterPro" id="IPR027777">
    <property type="entry name" value="DCTN6"/>
</dbReference>
<evidence type="ECO:0000256" key="3">
    <source>
        <dbReference type="ARBA" id="ARBA00016573"/>
    </source>
</evidence>
<dbReference type="Gene3D" id="2.160.10.10">
    <property type="entry name" value="Hexapeptide repeat proteins"/>
    <property type="match status" value="1"/>
</dbReference>
<comment type="function">
    <text evidence="6">Part of the dynactin complex that activates the molecular motor dynein for ultra-processive transport along microtubules.</text>
</comment>
<comment type="caution">
    <text evidence="7">The sequence shown here is derived from an EMBL/GenBank/DDBJ whole genome shotgun (WGS) entry which is preliminary data.</text>
</comment>
<dbReference type="AlphaFoldDB" id="A0A2R5G7Q5"/>
<keyword evidence="8" id="KW-1185">Reference proteome</keyword>
<evidence type="ECO:0000256" key="5">
    <source>
        <dbReference type="ARBA" id="ARBA00023212"/>
    </source>
</evidence>
<name>A0A2R5G7Q5_9STRA</name>
<reference evidence="7 8" key="1">
    <citation type="submission" date="2017-12" db="EMBL/GenBank/DDBJ databases">
        <title>Sequencing, de novo assembly and annotation of complete genome of a new Thraustochytrid species, strain FCC1311.</title>
        <authorList>
            <person name="Sedici K."/>
            <person name="Godart F."/>
            <person name="Aiese Cigliano R."/>
            <person name="Sanseverino W."/>
            <person name="Barakat M."/>
            <person name="Ortet P."/>
            <person name="Marechal E."/>
            <person name="Cagnac O."/>
            <person name="Amato A."/>
        </authorList>
    </citation>
    <scope>NUCLEOTIDE SEQUENCE [LARGE SCALE GENOMIC DNA]</scope>
</reference>
<dbReference type="Pfam" id="PF00132">
    <property type="entry name" value="Hexapep"/>
    <property type="match status" value="1"/>
</dbReference>